<proteinExistence type="predicted"/>
<accession>A0A6S7KQA1</accession>
<dbReference type="AlphaFoldDB" id="A0A6S7KQA1"/>
<feature type="region of interest" description="Disordered" evidence="1">
    <location>
        <begin position="1"/>
        <end position="51"/>
    </location>
</feature>
<comment type="caution">
    <text evidence="2">The sequence shown here is derived from an EMBL/GenBank/DDBJ whole genome shotgun (WGS) entry which is preliminary data.</text>
</comment>
<organism evidence="2 3">
    <name type="scientific">Paramuricea clavata</name>
    <name type="common">Red gorgonian</name>
    <name type="synonym">Violescent sea-whip</name>
    <dbReference type="NCBI Taxonomy" id="317549"/>
    <lineage>
        <taxon>Eukaryota</taxon>
        <taxon>Metazoa</taxon>
        <taxon>Cnidaria</taxon>
        <taxon>Anthozoa</taxon>
        <taxon>Octocorallia</taxon>
        <taxon>Malacalcyonacea</taxon>
        <taxon>Plexauridae</taxon>
        <taxon>Paramuricea</taxon>
    </lineage>
</organism>
<evidence type="ECO:0000313" key="2">
    <source>
        <dbReference type="EMBL" id="CAB4046308.1"/>
    </source>
</evidence>
<dbReference type="EMBL" id="CACRXK020049749">
    <property type="protein sequence ID" value="CAB4046308.1"/>
    <property type="molecule type" value="Genomic_DNA"/>
</dbReference>
<sequence>MRRDLGIVDQNEMVDGPRSDGLNGNNGNGTSSHRIRTRWSQGTGRRDPNRGVSIPLCWSLKKLCQFLGTDPMAELLRDPG</sequence>
<name>A0A6S7KQA1_PARCT</name>
<evidence type="ECO:0000256" key="1">
    <source>
        <dbReference type="SAM" id="MobiDB-lite"/>
    </source>
</evidence>
<evidence type="ECO:0000313" key="3">
    <source>
        <dbReference type="Proteomes" id="UP001152795"/>
    </source>
</evidence>
<keyword evidence="3" id="KW-1185">Reference proteome</keyword>
<dbReference type="Proteomes" id="UP001152795">
    <property type="component" value="Unassembled WGS sequence"/>
</dbReference>
<gene>
    <name evidence="2" type="ORF">PACLA_8A043959</name>
</gene>
<reference evidence="2" key="1">
    <citation type="submission" date="2020-04" db="EMBL/GenBank/DDBJ databases">
        <authorList>
            <person name="Alioto T."/>
            <person name="Alioto T."/>
            <person name="Gomez Garrido J."/>
        </authorList>
    </citation>
    <scope>NUCLEOTIDE SEQUENCE</scope>
    <source>
        <strain evidence="2">A484AB</strain>
    </source>
</reference>
<protein>
    <submittedName>
        <fullName evidence="2">Uncharacterized protein</fullName>
    </submittedName>
</protein>